<dbReference type="EMBL" id="JAUQUB010000001">
    <property type="protein sequence ID" value="MDO7882446.1"/>
    <property type="molecule type" value="Genomic_DNA"/>
</dbReference>
<reference evidence="2 3" key="1">
    <citation type="submission" date="2023-07" db="EMBL/GenBank/DDBJ databases">
        <title>Protaetiibacter sp. nov WY-16 isolated from soil.</title>
        <authorList>
            <person name="Liu B."/>
            <person name="Wan Y."/>
        </authorList>
    </citation>
    <scope>NUCLEOTIDE SEQUENCE [LARGE SCALE GENOMIC DNA]</scope>
    <source>
        <strain evidence="2 3">WY-16</strain>
    </source>
</reference>
<evidence type="ECO:0000256" key="1">
    <source>
        <dbReference type="SAM" id="SignalP"/>
    </source>
</evidence>
<evidence type="ECO:0000313" key="3">
    <source>
        <dbReference type="Proteomes" id="UP001241072"/>
    </source>
</evidence>
<feature type="chain" id="PRO_5045330132" evidence="1">
    <location>
        <begin position="19"/>
        <end position="187"/>
    </location>
</feature>
<feature type="signal peptide" evidence="1">
    <location>
        <begin position="1"/>
        <end position="18"/>
    </location>
</feature>
<organism evidence="2 3">
    <name type="scientific">Antiquaquibacter soli</name>
    <dbReference type="NCBI Taxonomy" id="3064523"/>
    <lineage>
        <taxon>Bacteria</taxon>
        <taxon>Bacillati</taxon>
        <taxon>Actinomycetota</taxon>
        <taxon>Actinomycetes</taxon>
        <taxon>Micrococcales</taxon>
        <taxon>Microbacteriaceae</taxon>
        <taxon>Antiquaquibacter</taxon>
    </lineage>
</organism>
<sequence>MVSILAALGSAIAASISAAGALTLSRNQSRAELGAALLQIAEILNTPEARAQRRRLYGLRRENFANWSRKDRDAVDGLMAHFDLVSTLIEGGQVDRKLFLRLYGDVFFKVIYQAAPYGVSEIAHRGPQFLLPSRRVAQLLGSTWQHESLAGAFPTEIGFPSYPHLAFTYDAYLSDAHVERFLVKPAR</sequence>
<name>A0ABT9BRM4_9MICO</name>
<gene>
    <name evidence="2" type="ORF">Q5716_09445</name>
</gene>
<dbReference type="Proteomes" id="UP001241072">
    <property type="component" value="Unassembled WGS sequence"/>
</dbReference>
<evidence type="ECO:0000313" key="2">
    <source>
        <dbReference type="EMBL" id="MDO7882446.1"/>
    </source>
</evidence>
<proteinExistence type="predicted"/>
<comment type="caution">
    <text evidence="2">The sequence shown here is derived from an EMBL/GenBank/DDBJ whole genome shotgun (WGS) entry which is preliminary data.</text>
</comment>
<keyword evidence="1" id="KW-0732">Signal</keyword>
<dbReference type="RefSeq" id="WP_305002822.1">
    <property type="nucleotide sequence ID" value="NZ_JAUQUB010000001.1"/>
</dbReference>
<accession>A0ABT9BRM4</accession>
<keyword evidence="3" id="KW-1185">Reference proteome</keyword>
<protein>
    <submittedName>
        <fullName evidence="2">Uncharacterized protein</fullName>
    </submittedName>
</protein>